<dbReference type="GO" id="GO:0005886">
    <property type="term" value="C:plasma membrane"/>
    <property type="evidence" value="ECO:0007669"/>
    <property type="project" value="UniProtKB-SubCell"/>
</dbReference>
<dbReference type="InterPro" id="IPR000917">
    <property type="entry name" value="Sulfatase_N"/>
</dbReference>
<evidence type="ECO:0000256" key="2">
    <source>
        <dbReference type="ARBA" id="ARBA00022475"/>
    </source>
</evidence>
<sequence length="641" mass="70212">MFAIDEDLRFHLLSISVEGCRVGGLRVHRSGGESAFPRYSPGSCRFQCRRRIYQFHESCVTAHAIGGIPAKIQSCRYRQGSIAMTVIRRFAGILVHPAAVFVLAIAFAGVLRYLDKRGAYLPYTAAVTLTLAAIAYIASRRPIFSLYTAGAVTLLIGIASKVKFDLKGFALHYYDLVFTGGDTSALDFLVRNYGYILYIGLALIGVAVVLLAVVFTADRPRAPRLLWRVGLVPACVGLAILLFPKATPENQGFMPFIDGYNASAFYFSFADFDPMGRKVKLADHLKTDVGESLSGTADCGTGQKPDVMLVLSESQADPAIFPELGLPEDFRALFASDDGMVRPLSVEIFGGGTWATNFSVLTGLSPTDFSWQSHYVTELMENRIRGALPEMLAACGYRTVTIMPMFQQFVNEGDFLRSIGVQEVYDAAALGLAGVGNLTEDSTYYDFAEKLIAKHRATDGRPLFLAIQTMFAHGPYDAAPETRDAGSKPFSDDPQVDNYLRRVHAARLQIHRFLAERQAEPGPRGTVLLEYGDHQPIATKPLLEQRGDLRLADLTSPAYRTFLSIHAFETPVDKHLFDKPMATGFLAATLVEAAGLPSSPLMRSLADLREACGGKYHDCPQRELVDANLTMRANGGLLKLD</sequence>
<evidence type="ECO:0000259" key="7">
    <source>
        <dbReference type="Pfam" id="PF00884"/>
    </source>
</evidence>
<feature type="transmembrane region" description="Helical" evidence="6">
    <location>
        <begin position="195"/>
        <end position="213"/>
    </location>
</feature>
<reference evidence="8 9" key="1">
    <citation type="submission" date="2019-12" db="EMBL/GenBank/DDBJ databases">
        <title>Shinella granuli gen. nov., sp. nov., and proposal of the reclassification of Zoogloea ramigera ATCC 19623 as Shinella zoogloeoides sp. nov.</title>
        <authorList>
            <person name="Gao J."/>
        </authorList>
    </citation>
    <scope>NUCLEOTIDE SEQUENCE [LARGE SCALE GENOMIC DNA]</scope>
    <source>
        <strain evidence="8 9">DSM 287</strain>
    </source>
</reference>
<protein>
    <submittedName>
        <fullName evidence="8">Sulfatase-like hydrolase/transferase</fullName>
    </submittedName>
</protein>
<feature type="transmembrane region" description="Helical" evidence="6">
    <location>
        <begin position="225"/>
        <end position="243"/>
    </location>
</feature>
<evidence type="ECO:0000256" key="5">
    <source>
        <dbReference type="ARBA" id="ARBA00023136"/>
    </source>
</evidence>
<evidence type="ECO:0000256" key="4">
    <source>
        <dbReference type="ARBA" id="ARBA00022989"/>
    </source>
</evidence>
<dbReference type="SUPFAM" id="SSF53649">
    <property type="entry name" value="Alkaline phosphatase-like"/>
    <property type="match status" value="1"/>
</dbReference>
<evidence type="ECO:0000256" key="1">
    <source>
        <dbReference type="ARBA" id="ARBA00004651"/>
    </source>
</evidence>
<evidence type="ECO:0000256" key="6">
    <source>
        <dbReference type="SAM" id="Phobius"/>
    </source>
</evidence>
<dbReference type="GO" id="GO:0016787">
    <property type="term" value="F:hydrolase activity"/>
    <property type="evidence" value="ECO:0007669"/>
    <property type="project" value="UniProtKB-KW"/>
</dbReference>
<feature type="transmembrane region" description="Helical" evidence="6">
    <location>
        <begin position="144"/>
        <end position="162"/>
    </location>
</feature>
<evidence type="ECO:0000313" key="9">
    <source>
        <dbReference type="Proteomes" id="UP000440304"/>
    </source>
</evidence>
<evidence type="ECO:0000313" key="8">
    <source>
        <dbReference type="EMBL" id="MXN99389.1"/>
    </source>
</evidence>
<dbReference type="Pfam" id="PF00884">
    <property type="entry name" value="Sulfatase"/>
    <property type="match status" value="1"/>
</dbReference>
<keyword evidence="4 6" id="KW-1133">Transmembrane helix</keyword>
<keyword evidence="8" id="KW-0808">Transferase</keyword>
<dbReference type="Proteomes" id="UP000440304">
    <property type="component" value="Unassembled WGS sequence"/>
</dbReference>
<dbReference type="OrthoDB" id="8173797at2"/>
<proteinExistence type="predicted"/>
<dbReference type="AlphaFoldDB" id="A0A6N8TE51"/>
<comment type="caution">
    <text evidence="8">The sequence shown here is derived from an EMBL/GenBank/DDBJ whole genome shotgun (WGS) entry which is preliminary data.</text>
</comment>
<dbReference type="EMBL" id="WUML01000002">
    <property type="protein sequence ID" value="MXN99389.1"/>
    <property type="molecule type" value="Genomic_DNA"/>
</dbReference>
<dbReference type="PANTHER" id="PTHR47371">
    <property type="entry name" value="LIPOTEICHOIC ACID SYNTHASE"/>
    <property type="match status" value="1"/>
</dbReference>
<dbReference type="PANTHER" id="PTHR47371:SF3">
    <property type="entry name" value="PHOSPHOGLYCEROL TRANSFERASE I"/>
    <property type="match status" value="1"/>
</dbReference>
<dbReference type="InterPro" id="IPR050448">
    <property type="entry name" value="OpgB/LTA_synthase_biosynth"/>
</dbReference>
<dbReference type="RefSeq" id="WP_160784800.1">
    <property type="nucleotide sequence ID" value="NZ_CP086610.1"/>
</dbReference>
<keyword evidence="8" id="KW-0378">Hydrolase</keyword>
<organism evidence="8 9">
    <name type="scientific">Shinella zoogloeoides</name>
    <name type="common">Crabtreella saccharophila</name>
    <dbReference type="NCBI Taxonomy" id="352475"/>
    <lineage>
        <taxon>Bacteria</taxon>
        <taxon>Pseudomonadati</taxon>
        <taxon>Pseudomonadota</taxon>
        <taxon>Alphaproteobacteria</taxon>
        <taxon>Hyphomicrobiales</taxon>
        <taxon>Rhizobiaceae</taxon>
        <taxon>Shinella</taxon>
    </lineage>
</organism>
<gene>
    <name evidence="8" type="ORF">GR156_03695</name>
</gene>
<dbReference type="Gene3D" id="3.40.720.10">
    <property type="entry name" value="Alkaline Phosphatase, subunit A"/>
    <property type="match status" value="1"/>
</dbReference>
<keyword evidence="3 6" id="KW-0812">Transmembrane</keyword>
<comment type="subcellular location">
    <subcellularLocation>
        <location evidence="1">Cell membrane</location>
        <topology evidence="1">Multi-pass membrane protein</topology>
    </subcellularLocation>
</comment>
<dbReference type="InterPro" id="IPR017850">
    <property type="entry name" value="Alkaline_phosphatase_core_sf"/>
</dbReference>
<dbReference type="GO" id="GO:0016740">
    <property type="term" value="F:transferase activity"/>
    <property type="evidence" value="ECO:0007669"/>
    <property type="project" value="UniProtKB-KW"/>
</dbReference>
<feature type="transmembrane region" description="Helical" evidence="6">
    <location>
        <begin position="90"/>
        <end position="114"/>
    </location>
</feature>
<keyword evidence="5 6" id="KW-0472">Membrane</keyword>
<feature type="transmembrane region" description="Helical" evidence="6">
    <location>
        <begin position="120"/>
        <end position="137"/>
    </location>
</feature>
<feature type="domain" description="Sulfatase N-terminal" evidence="7">
    <location>
        <begin position="305"/>
        <end position="538"/>
    </location>
</feature>
<name>A0A6N8TE51_SHIZO</name>
<keyword evidence="2" id="KW-1003">Cell membrane</keyword>
<evidence type="ECO:0000256" key="3">
    <source>
        <dbReference type="ARBA" id="ARBA00022692"/>
    </source>
</evidence>
<accession>A0A6N8TE51</accession>